<feature type="region of interest" description="Disordered" evidence="1">
    <location>
        <begin position="168"/>
        <end position="239"/>
    </location>
</feature>
<evidence type="ECO:0000256" key="2">
    <source>
        <dbReference type="SAM" id="Phobius"/>
    </source>
</evidence>
<keyword evidence="4" id="KW-1185">Reference proteome</keyword>
<reference evidence="3" key="2">
    <citation type="submission" date="2023-05" db="EMBL/GenBank/DDBJ databases">
        <authorList>
            <consortium name="Lawrence Berkeley National Laboratory"/>
            <person name="Steindorff A."/>
            <person name="Hensen N."/>
            <person name="Bonometti L."/>
            <person name="Westerberg I."/>
            <person name="Brannstrom I.O."/>
            <person name="Guillou S."/>
            <person name="Cros-Aarteil S."/>
            <person name="Calhoun S."/>
            <person name="Haridas S."/>
            <person name="Kuo A."/>
            <person name="Mondo S."/>
            <person name="Pangilinan J."/>
            <person name="Riley R."/>
            <person name="Labutti K."/>
            <person name="Andreopoulos B."/>
            <person name="Lipzen A."/>
            <person name="Chen C."/>
            <person name="Yanf M."/>
            <person name="Daum C."/>
            <person name="Ng V."/>
            <person name="Clum A."/>
            <person name="Ohm R."/>
            <person name="Martin F."/>
            <person name="Silar P."/>
            <person name="Natvig D."/>
            <person name="Lalanne C."/>
            <person name="Gautier V."/>
            <person name="Ament-Velasquez S.L."/>
            <person name="Kruys A."/>
            <person name="Hutchinson M.I."/>
            <person name="Powell A.J."/>
            <person name="Barry K."/>
            <person name="Miller A.N."/>
            <person name="Grigoriev I.V."/>
            <person name="Debuchy R."/>
            <person name="Gladieux P."/>
            <person name="Thoren M.H."/>
            <person name="Johannesson H."/>
        </authorList>
    </citation>
    <scope>NUCLEOTIDE SEQUENCE</scope>
    <source>
        <strain evidence="3">CBS 757.83</strain>
    </source>
</reference>
<keyword evidence="2" id="KW-1133">Transmembrane helix</keyword>
<dbReference type="Proteomes" id="UP001305647">
    <property type="component" value="Unassembled WGS sequence"/>
</dbReference>
<feature type="transmembrane region" description="Helical" evidence="2">
    <location>
        <begin position="239"/>
        <end position="263"/>
    </location>
</feature>
<feature type="region of interest" description="Disordered" evidence="1">
    <location>
        <begin position="308"/>
        <end position="329"/>
    </location>
</feature>
<keyword evidence="2" id="KW-0812">Transmembrane</keyword>
<evidence type="ECO:0000256" key="1">
    <source>
        <dbReference type="SAM" id="MobiDB-lite"/>
    </source>
</evidence>
<dbReference type="EMBL" id="MU863624">
    <property type="protein sequence ID" value="KAK4106967.1"/>
    <property type="molecule type" value="Genomic_DNA"/>
</dbReference>
<keyword evidence="2" id="KW-0472">Membrane</keyword>
<gene>
    <name evidence="3" type="ORF">N658DRAFT_491587</name>
</gene>
<sequence>MASLGALTTTFTPPASCALSTGIHIVGCGDACVWWAEGPLNSPAASACYPSSYDPSLGHYYSPGVCPSGYTAACTSRRTSGDVTETIQTCCPTALGYAYHCDQPTFPWQSSLACNVYMSDPTSTFDFATVTSIRDGRTVITSTARTEVGIGAYGVEIRFQARDFASSTETTATTSPSATDTSTSASTPATASTPLPTPATDDGSTSTTASSTANTNTNTNTNANDDSTSSSSSNSGLSAAASAGIGVGAAIGTLLILGLGIFFGRRSVQRRKREAGAGPHAAAEWQSMSEYKLAGGEGYLGRYDSAYPPAQQQAPGELSATMPPAELQGHAVVHELGSPDAARLGWGQRR</sequence>
<name>A0AAN6QB57_9PEZI</name>
<comment type="caution">
    <text evidence="3">The sequence shown here is derived from an EMBL/GenBank/DDBJ whole genome shotgun (WGS) entry which is preliminary data.</text>
</comment>
<proteinExistence type="predicted"/>
<dbReference type="AlphaFoldDB" id="A0AAN6QB57"/>
<protein>
    <submittedName>
        <fullName evidence="3">Uncharacterized protein</fullName>
    </submittedName>
</protein>
<organism evidence="3 4">
    <name type="scientific">Parathielavia hyrcaniae</name>
    <dbReference type="NCBI Taxonomy" id="113614"/>
    <lineage>
        <taxon>Eukaryota</taxon>
        <taxon>Fungi</taxon>
        <taxon>Dikarya</taxon>
        <taxon>Ascomycota</taxon>
        <taxon>Pezizomycotina</taxon>
        <taxon>Sordariomycetes</taxon>
        <taxon>Sordariomycetidae</taxon>
        <taxon>Sordariales</taxon>
        <taxon>Chaetomiaceae</taxon>
        <taxon>Parathielavia</taxon>
    </lineage>
</organism>
<accession>A0AAN6QB57</accession>
<reference evidence="3" key="1">
    <citation type="journal article" date="2023" name="Mol. Phylogenet. Evol.">
        <title>Genome-scale phylogeny and comparative genomics of the fungal order Sordariales.</title>
        <authorList>
            <person name="Hensen N."/>
            <person name="Bonometti L."/>
            <person name="Westerberg I."/>
            <person name="Brannstrom I.O."/>
            <person name="Guillou S."/>
            <person name="Cros-Aarteil S."/>
            <person name="Calhoun S."/>
            <person name="Haridas S."/>
            <person name="Kuo A."/>
            <person name="Mondo S."/>
            <person name="Pangilinan J."/>
            <person name="Riley R."/>
            <person name="LaButti K."/>
            <person name="Andreopoulos B."/>
            <person name="Lipzen A."/>
            <person name="Chen C."/>
            <person name="Yan M."/>
            <person name="Daum C."/>
            <person name="Ng V."/>
            <person name="Clum A."/>
            <person name="Steindorff A."/>
            <person name="Ohm R.A."/>
            <person name="Martin F."/>
            <person name="Silar P."/>
            <person name="Natvig D.O."/>
            <person name="Lalanne C."/>
            <person name="Gautier V."/>
            <person name="Ament-Velasquez S.L."/>
            <person name="Kruys A."/>
            <person name="Hutchinson M.I."/>
            <person name="Powell A.J."/>
            <person name="Barry K."/>
            <person name="Miller A.N."/>
            <person name="Grigoriev I.V."/>
            <person name="Debuchy R."/>
            <person name="Gladieux P."/>
            <person name="Hiltunen Thoren M."/>
            <person name="Johannesson H."/>
        </authorList>
    </citation>
    <scope>NUCLEOTIDE SEQUENCE</scope>
    <source>
        <strain evidence="3">CBS 757.83</strain>
    </source>
</reference>
<evidence type="ECO:0000313" key="4">
    <source>
        <dbReference type="Proteomes" id="UP001305647"/>
    </source>
</evidence>
<evidence type="ECO:0000313" key="3">
    <source>
        <dbReference type="EMBL" id="KAK4106967.1"/>
    </source>
</evidence>